<keyword evidence="19" id="KW-1185">Reference proteome</keyword>
<keyword evidence="9" id="KW-0520">NAD</keyword>
<evidence type="ECO:0000259" key="16">
    <source>
        <dbReference type="Pfam" id="PF00662"/>
    </source>
</evidence>
<feature type="transmembrane region" description="Helical" evidence="14">
    <location>
        <begin position="410"/>
        <end position="428"/>
    </location>
</feature>
<dbReference type="Pfam" id="PF00662">
    <property type="entry name" value="Proton_antipo_N"/>
    <property type="match status" value="1"/>
</dbReference>
<evidence type="ECO:0000259" key="17">
    <source>
        <dbReference type="Pfam" id="PF01010"/>
    </source>
</evidence>
<dbReference type="GO" id="GO:0016020">
    <property type="term" value="C:membrane"/>
    <property type="evidence" value="ECO:0007669"/>
    <property type="project" value="UniProtKB-SubCell"/>
</dbReference>
<dbReference type="STRING" id="1121881.SAMN02745225_00332"/>
<dbReference type="Pfam" id="PF01010">
    <property type="entry name" value="Proton_antipo_C"/>
    <property type="match status" value="1"/>
</dbReference>
<feature type="transmembrane region" description="Helical" evidence="14">
    <location>
        <begin position="307"/>
        <end position="333"/>
    </location>
</feature>
<keyword evidence="5" id="KW-0521">NADP</keyword>
<comment type="subcellular location">
    <subcellularLocation>
        <location evidence="1">Endomembrane system</location>
        <topology evidence="1">Multi-pass membrane protein</topology>
    </subcellularLocation>
    <subcellularLocation>
        <location evidence="13">Membrane</location>
        <topology evidence="13">Multi-pass membrane protein</topology>
    </subcellularLocation>
</comment>
<evidence type="ECO:0000256" key="11">
    <source>
        <dbReference type="ARBA" id="ARBA00047726"/>
    </source>
</evidence>
<name>A0A1M4SQD8_9ACTN</name>
<dbReference type="InterPro" id="IPR001516">
    <property type="entry name" value="Proton_antipo_N"/>
</dbReference>
<dbReference type="InterPro" id="IPR002128">
    <property type="entry name" value="NADH_UbQ_OxRdtase_chlpt_su5_C"/>
</dbReference>
<dbReference type="GO" id="GO:0008137">
    <property type="term" value="F:NADH dehydrogenase (ubiquinone) activity"/>
    <property type="evidence" value="ECO:0007669"/>
    <property type="project" value="InterPro"/>
</dbReference>
<reference evidence="19" key="1">
    <citation type="submission" date="2016-11" db="EMBL/GenBank/DDBJ databases">
        <authorList>
            <person name="Varghese N."/>
            <person name="Submissions S."/>
        </authorList>
    </citation>
    <scope>NUCLEOTIDE SEQUENCE [LARGE SCALE GENOMIC DNA]</scope>
    <source>
        <strain evidence="19">DSM 19514</strain>
    </source>
</reference>
<gene>
    <name evidence="18" type="ORF">SAMN02745225_00332</name>
</gene>
<evidence type="ECO:0000256" key="2">
    <source>
        <dbReference type="ARBA" id="ARBA00008200"/>
    </source>
</evidence>
<evidence type="ECO:0000256" key="6">
    <source>
        <dbReference type="ARBA" id="ARBA00022957"/>
    </source>
</evidence>
<feature type="transmembrane region" description="Helical" evidence="14">
    <location>
        <begin position="607"/>
        <end position="624"/>
    </location>
</feature>
<dbReference type="Proteomes" id="UP000184295">
    <property type="component" value="Unassembled WGS sequence"/>
</dbReference>
<dbReference type="InterPro" id="IPR018393">
    <property type="entry name" value="NADHpl_OxRdtase_5_subgr"/>
</dbReference>
<feature type="transmembrane region" description="Helical" evidence="14">
    <location>
        <begin position="173"/>
        <end position="195"/>
    </location>
</feature>
<evidence type="ECO:0000256" key="4">
    <source>
        <dbReference type="ARBA" id="ARBA00022719"/>
    </source>
</evidence>
<feature type="domain" description="NADH:ubiquinone/plastoquinone oxidoreductase chloroplast chain 5 C-terminal" evidence="17">
    <location>
        <begin position="446"/>
        <end position="532"/>
    </location>
</feature>
<dbReference type="GO" id="GO:0003954">
    <property type="term" value="F:NADH dehydrogenase activity"/>
    <property type="evidence" value="ECO:0007669"/>
    <property type="project" value="TreeGrafter"/>
</dbReference>
<keyword evidence="10 14" id="KW-0472">Membrane</keyword>
<dbReference type="InterPro" id="IPR003945">
    <property type="entry name" value="NU5C-like"/>
</dbReference>
<keyword evidence="3 13" id="KW-0812">Transmembrane</keyword>
<proteinExistence type="inferred from homology"/>
<dbReference type="PRINTS" id="PR01435">
    <property type="entry name" value="NPOXDRDTASE5"/>
</dbReference>
<feature type="transmembrane region" description="Helical" evidence="14">
    <location>
        <begin position="87"/>
        <end position="107"/>
    </location>
</feature>
<evidence type="ECO:0000313" key="19">
    <source>
        <dbReference type="Proteomes" id="UP000184295"/>
    </source>
</evidence>
<feature type="transmembrane region" description="Helical" evidence="14">
    <location>
        <begin position="368"/>
        <end position="390"/>
    </location>
</feature>
<dbReference type="GO" id="GO:0042773">
    <property type="term" value="P:ATP synthesis coupled electron transport"/>
    <property type="evidence" value="ECO:0007669"/>
    <property type="project" value="InterPro"/>
</dbReference>
<evidence type="ECO:0000256" key="14">
    <source>
        <dbReference type="SAM" id="Phobius"/>
    </source>
</evidence>
<dbReference type="PRINTS" id="PR01434">
    <property type="entry name" value="NADHDHGNASE5"/>
</dbReference>
<dbReference type="PANTHER" id="PTHR42829:SF2">
    <property type="entry name" value="NADH-UBIQUINONE OXIDOREDUCTASE CHAIN 5"/>
    <property type="match status" value="1"/>
</dbReference>
<dbReference type="AlphaFoldDB" id="A0A1M4SQD8"/>
<dbReference type="Pfam" id="PF00361">
    <property type="entry name" value="Proton_antipo_M"/>
    <property type="match status" value="1"/>
</dbReference>
<evidence type="ECO:0000313" key="18">
    <source>
        <dbReference type="EMBL" id="SHE34402.1"/>
    </source>
</evidence>
<keyword evidence="6" id="KW-0618">Plastoquinone</keyword>
<keyword evidence="4" id="KW-0874">Quinone</keyword>
<evidence type="ECO:0000256" key="12">
    <source>
        <dbReference type="ARBA" id="ARBA00048026"/>
    </source>
</evidence>
<keyword evidence="8 14" id="KW-1133">Transmembrane helix</keyword>
<keyword evidence="7" id="KW-1278">Translocase</keyword>
<dbReference type="GO" id="GO:0048038">
    <property type="term" value="F:quinone binding"/>
    <property type="evidence" value="ECO:0007669"/>
    <property type="project" value="UniProtKB-KW"/>
</dbReference>
<feature type="transmembrane region" description="Helical" evidence="14">
    <location>
        <begin position="119"/>
        <end position="137"/>
    </location>
</feature>
<dbReference type="GO" id="GO:0012505">
    <property type="term" value="C:endomembrane system"/>
    <property type="evidence" value="ECO:0007669"/>
    <property type="project" value="UniProtKB-SubCell"/>
</dbReference>
<feature type="transmembrane region" description="Helical" evidence="14">
    <location>
        <begin position="215"/>
        <end position="239"/>
    </location>
</feature>
<feature type="transmembrane region" description="Helical" evidence="14">
    <location>
        <begin position="457"/>
        <end position="479"/>
    </location>
</feature>
<feature type="transmembrane region" description="Helical" evidence="14">
    <location>
        <begin position="6"/>
        <end position="23"/>
    </location>
</feature>
<dbReference type="InterPro" id="IPR001750">
    <property type="entry name" value="ND/Mrp_TM"/>
</dbReference>
<dbReference type="RefSeq" id="WP_072788082.1">
    <property type="nucleotide sequence ID" value="NZ_FQUL01000003.1"/>
</dbReference>
<dbReference type="Gene3D" id="1.20.5.2700">
    <property type="match status" value="1"/>
</dbReference>
<evidence type="ECO:0000259" key="15">
    <source>
        <dbReference type="Pfam" id="PF00361"/>
    </source>
</evidence>
<evidence type="ECO:0000256" key="1">
    <source>
        <dbReference type="ARBA" id="ARBA00004127"/>
    </source>
</evidence>
<evidence type="ECO:0000256" key="7">
    <source>
        <dbReference type="ARBA" id="ARBA00022967"/>
    </source>
</evidence>
<evidence type="ECO:0000256" key="3">
    <source>
        <dbReference type="ARBA" id="ARBA00022692"/>
    </source>
</evidence>
<evidence type="ECO:0000256" key="10">
    <source>
        <dbReference type="ARBA" id="ARBA00023136"/>
    </source>
</evidence>
<feature type="domain" description="NADH:quinone oxidoreductase/Mrp antiporter transmembrane" evidence="15">
    <location>
        <begin position="141"/>
        <end position="423"/>
    </location>
</feature>
<evidence type="ECO:0000256" key="5">
    <source>
        <dbReference type="ARBA" id="ARBA00022857"/>
    </source>
</evidence>
<organism evidence="18 19">
    <name type="scientific">Ferrithrix thermotolerans DSM 19514</name>
    <dbReference type="NCBI Taxonomy" id="1121881"/>
    <lineage>
        <taxon>Bacteria</taxon>
        <taxon>Bacillati</taxon>
        <taxon>Actinomycetota</taxon>
        <taxon>Acidimicrobiia</taxon>
        <taxon>Acidimicrobiales</taxon>
        <taxon>Acidimicrobiaceae</taxon>
        <taxon>Ferrithrix</taxon>
    </lineage>
</organism>
<comment type="catalytic activity">
    <reaction evidence="11">
        <text>a plastoquinone + NADPH + (n+1) H(+)(in) = a plastoquinol + NADP(+) + n H(+)(out)</text>
        <dbReference type="Rhea" id="RHEA:42612"/>
        <dbReference type="Rhea" id="RHEA-COMP:9561"/>
        <dbReference type="Rhea" id="RHEA-COMP:9562"/>
        <dbReference type="ChEBI" id="CHEBI:15378"/>
        <dbReference type="ChEBI" id="CHEBI:17757"/>
        <dbReference type="ChEBI" id="CHEBI:57783"/>
        <dbReference type="ChEBI" id="CHEBI:58349"/>
        <dbReference type="ChEBI" id="CHEBI:62192"/>
    </reaction>
</comment>
<evidence type="ECO:0000256" key="8">
    <source>
        <dbReference type="ARBA" id="ARBA00022989"/>
    </source>
</evidence>
<protein>
    <submittedName>
        <fullName evidence="18">NADH-quinone oxidoreductase subunit L</fullName>
    </submittedName>
</protein>
<feature type="transmembrane region" description="Helical" evidence="14">
    <location>
        <begin position="30"/>
        <end position="53"/>
    </location>
</feature>
<dbReference type="PANTHER" id="PTHR42829">
    <property type="entry name" value="NADH-UBIQUINONE OXIDOREDUCTASE CHAIN 5"/>
    <property type="match status" value="1"/>
</dbReference>
<dbReference type="NCBIfam" id="NF005141">
    <property type="entry name" value="PRK06590.1"/>
    <property type="match status" value="1"/>
</dbReference>
<feature type="transmembrane region" description="Helical" evidence="14">
    <location>
        <begin position="281"/>
        <end position="300"/>
    </location>
</feature>
<feature type="domain" description="NADH-Ubiquinone oxidoreductase (complex I) chain 5 N-terminal" evidence="16">
    <location>
        <begin position="70"/>
        <end position="120"/>
    </location>
</feature>
<dbReference type="EMBL" id="FQUL01000003">
    <property type="protein sequence ID" value="SHE34402.1"/>
    <property type="molecule type" value="Genomic_DNA"/>
</dbReference>
<sequence length="628" mass="67648">MLSLLPYVVGLPLGGFIVLLFFGRRLGRPGAGVIGSLTVGAAFVLSVFVYIGLLSRPSGTRVYVDRLYTWFAAGSLHVNVSLYLDPLSMTMVLFVTGVAFLIHVYSIGYMSHDDRFHQFFVYLNLFVFSMLVLVVGGSIPLTFLGWEGVGTCSYFLIAFWFERPSAASAGKKAFIINRIGDAGFLLGAFMVYKYFGSLSYSHILSHTAGTSHEVATWISLLFFVAAVGKSAQIPLFVWLVDAMEGPTPVSALIHAATMVTAGVFLMARLNPFLALSKTTSMIVAVVGVATALLGATAATSQSDIKKVLAYSTVSQLGFMFLGIGTGAYVAAIFLMVTHAFYKALLFLGAGSVIHGMHDEQDLKKMGALRRFMPVTSVTFVVGWLSIAGVPPFSGFWSKGDVLDAAYVKSPFLWVVAIVAALLTAYYMGRETYLTFYGPSRWSTDEREEHKPHESPKVMTIPLVVLAALAVLGGALNLPFGVKLEFLSKWLAPVFAVSPPPPHVSTSLELILGAVDTLVALGGVGLATSLWRSRWVQPSLEPRVLQKAYYIDSIYDKAFAVSGTKLALETNDVVDRKVIDGAVRAVTAIVAGVGVYARKLQSGYVRSYALAVSLGVVVLLGYMLTRASG</sequence>
<evidence type="ECO:0000256" key="9">
    <source>
        <dbReference type="ARBA" id="ARBA00023027"/>
    </source>
</evidence>
<comment type="similarity">
    <text evidence="2">Belongs to the complex I subunit 5 family.</text>
</comment>
<dbReference type="GO" id="GO:0015990">
    <property type="term" value="P:electron transport coupled proton transport"/>
    <property type="evidence" value="ECO:0007669"/>
    <property type="project" value="TreeGrafter"/>
</dbReference>
<feature type="transmembrane region" description="Helical" evidence="14">
    <location>
        <begin position="251"/>
        <end position="269"/>
    </location>
</feature>
<dbReference type="OrthoDB" id="9811798at2"/>
<accession>A0A1M4SQD8</accession>
<dbReference type="NCBIfam" id="TIGR01974">
    <property type="entry name" value="NDH_I_L"/>
    <property type="match status" value="1"/>
</dbReference>
<evidence type="ECO:0000256" key="13">
    <source>
        <dbReference type="RuleBase" id="RU000320"/>
    </source>
</evidence>
<comment type="catalytic activity">
    <reaction evidence="12">
        <text>a plastoquinone + NADH + (n+1) H(+)(in) = a plastoquinol + NAD(+) + n H(+)(out)</text>
        <dbReference type="Rhea" id="RHEA:42608"/>
        <dbReference type="Rhea" id="RHEA-COMP:9561"/>
        <dbReference type="Rhea" id="RHEA-COMP:9562"/>
        <dbReference type="ChEBI" id="CHEBI:15378"/>
        <dbReference type="ChEBI" id="CHEBI:17757"/>
        <dbReference type="ChEBI" id="CHEBI:57540"/>
        <dbReference type="ChEBI" id="CHEBI:57945"/>
        <dbReference type="ChEBI" id="CHEBI:62192"/>
    </reaction>
</comment>
<feature type="transmembrane region" description="Helical" evidence="14">
    <location>
        <begin position="143"/>
        <end position="161"/>
    </location>
</feature>